<evidence type="ECO:0000313" key="3">
    <source>
        <dbReference type="EMBL" id="GAA2515903.1"/>
    </source>
</evidence>
<dbReference type="PANTHER" id="PTHR34406">
    <property type="entry name" value="PROTEIN YCEI"/>
    <property type="match status" value="1"/>
</dbReference>
<evidence type="ECO:0000259" key="2">
    <source>
        <dbReference type="SMART" id="SM00867"/>
    </source>
</evidence>
<comment type="similarity">
    <text evidence="1">Belongs to the UPF0312 family.</text>
</comment>
<gene>
    <name evidence="3" type="ORF">GCM10010201_10530</name>
</gene>
<dbReference type="SMART" id="SM00867">
    <property type="entry name" value="YceI"/>
    <property type="match status" value="1"/>
</dbReference>
<accession>A0ABP6AJ86</accession>
<evidence type="ECO:0000256" key="1">
    <source>
        <dbReference type="ARBA" id="ARBA00008812"/>
    </source>
</evidence>
<keyword evidence="4" id="KW-1185">Reference proteome</keyword>
<dbReference type="PANTHER" id="PTHR34406:SF1">
    <property type="entry name" value="PROTEIN YCEI"/>
    <property type="match status" value="1"/>
</dbReference>
<comment type="caution">
    <text evidence="3">The sequence shown here is derived from an EMBL/GenBank/DDBJ whole genome shotgun (WGS) entry which is preliminary data.</text>
</comment>
<dbReference type="EMBL" id="BAAARY010000003">
    <property type="protein sequence ID" value="GAA2515903.1"/>
    <property type="molecule type" value="Genomic_DNA"/>
</dbReference>
<sequence length="188" mass="20150">MTTTTTGVDFAALTGAYTIDPAHTRIGFVARHAMVTKVRGAFNDFAGAVRFDGANPAATAVDVTIEAASIDTRNAQRDEHLRGNDFLDMEQFPQITFRSTDFAQTAADAFALTGDLTIKGVTKSITIPFQHEGVATDPYGNLRVGFEGSVVINRRDYGVTWNAALETGGVLVSDKITLEFEVSAIKNG</sequence>
<dbReference type="Gene3D" id="2.40.128.110">
    <property type="entry name" value="Lipid/polyisoprenoid-binding, YceI-like"/>
    <property type="match status" value="1"/>
</dbReference>
<dbReference type="Pfam" id="PF04264">
    <property type="entry name" value="YceI"/>
    <property type="match status" value="1"/>
</dbReference>
<dbReference type="RefSeq" id="WP_344169098.1">
    <property type="nucleotide sequence ID" value="NZ_BAAARY010000003.1"/>
</dbReference>
<protein>
    <submittedName>
        <fullName evidence="3">YceI family protein</fullName>
    </submittedName>
</protein>
<evidence type="ECO:0000313" key="4">
    <source>
        <dbReference type="Proteomes" id="UP001499978"/>
    </source>
</evidence>
<organism evidence="3 4">
    <name type="scientific">Pilimelia columellifera subsp. columellifera</name>
    <dbReference type="NCBI Taxonomy" id="706583"/>
    <lineage>
        <taxon>Bacteria</taxon>
        <taxon>Bacillati</taxon>
        <taxon>Actinomycetota</taxon>
        <taxon>Actinomycetes</taxon>
        <taxon>Micromonosporales</taxon>
        <taxon>Micromonosporaceae</taxon>
        <taxon>Pilimelia</taxon>
    </lineage>
</organism>
<dbReference type="Proteomes" id="UP001499978">
    <property type="component" value="Unassembled WGS sequence"/>
</dbReference>
<reference evidence="4" key="1">
    <citation type="journal article" date="2019" name="Int. J. Syst. Evol. Microbiol.">
        <title>The Global Catalogue of Microorganisms (GCM) 10K type strain sequencing project: providing services to taxonomists for standard genome sequencing and annotation.</title>
        <authorList>
            <consortium name="The Broad Institute Genomics Platform"/>
            <consortium name="The Broad Institute Genome Sequencing Center for Infectious Disease"/>
            <person name="Wu L."/>
            <person name="Ma J."/>
        </authorList>
    </citation>
    <scope>NUCLEOTIDE SEQUENCE [LARGE SCALE GENOMIC DNA]</scope>
    <source>
        <strain evidence="4">JCM 3367</strain>
    </source>
</reference>
<proteinExistence type="inferred from homology"/>
<dbReference type="InterPro" id="IPR007372">
    <property type="entry name" value="Lipid/polyisoprenoid-bd_YceI"/>
</dbReference>
<dbReference type="InterPro" id="IPR036761">
    <property type="entry name" value="TTHA0802/YceI-like_sf"/>
</dbReference>
<dbReference type="SUPFAM" id="SSF101874">
    <property type="entry name" value="YceI-like"/>
    <property type="match status" value="1"/>
</dbReference>
<name>A0ABP6AJ86_9ACTN</name>
<feature type="domain" description="Lipid/polyisoprenoid-binding YceI-like" evidence="2">
    <location>
        <begin position="16"/>
        <end position="185"/>
    </location>
</feature>